<reference evidence="1" key="2">
    <citation type="submission" date="2012-06" db="EMBL/GenBank/DDBJ databases">
        <authorList>
            <person name="Yu Y."/>
            <person name="Currie J."/>
            <person name="Lomeli R."/>
            <person name="Angelova A."/>
            <person name="Collura K."/>
            <person name="Wissotski M."/>
            <person name="Campos D."/>
            <person name="Kudrna D."/>
            <person name="Golser W."/>
            <person name="Ashely E."/>
            <person name="Descour A."/>
            <person name="Fernandes J."/>
            <person name="Soderlund C."/>
            <person name="Walbot V."/>
        </authorList>
    </citation>
    <scope>NUCLEOTIDE SEQUENCE</scope>
    <source>
        <strain evidence="1">B73</strain>
    </source>
</reference>
<evidence type="ECO:0000313" key="1">
    <source>
        <dbReference type="EMBL" id="ACL54355.1"/>
    </source>
</evidence>
<reference evidence="1" key="1">
    <citation type="journal article" date="2009" name="PLoS Genet.">
        <title>Sequencing, mapping, and analysis of 27,455 maize full-length cDNAs.</title>
        <authorList>
            <person name="Soderlund C."/>
            <person name="Descour A."/>
            <person name="Kudrna D."/>
            <person name="Bomhoff M."/>
            <person name="Boyd L."/>
            <person name="Currie J."/>
            <person name="Angelova A."/>
            <person name="Collura K."/>
            <person name="Wissotski M."/>
            <person name="Ashley E."/>
            <person name="Morrow D."/>
            <person name="Fernandes J."/>
            <person name="Walbot V."/>
            <person name="Yu Y."/>
        </authorList>
    </citation>
    <scope>NUCLEOTIDE SEQUENCE</scope>
    <source>
        <strain evidence="1">B73</strain>
    </source>
</reference>
<name>B8A2F6_MAIZE</name>
<dbReference type="AlphaFoldDB" id="B8A2F6"/>
<proteinExistence type="evidence at transcript level"/>
<protein>
    <submittedName>
        <fullName evidence="1">Uncharacterized protein</fullName>
    </submittedName>
</protein>
<dbReference type="EMBL" id="BT055748">
    <property type="protein sequence ID" value="ACL54355.1"/>
    <property type="molecule type" value="mRNA"/>
</dbReference>
<organism evidence="1">
    <name type="scientific">Zea mays</name>
    <name type="common">Maize</name>
    <dbReference type="NCBI Taxonomy" id="4577"/>
    <lineage>
        <taxon>Eukaryota</taxon>
        <taxon>Viridiplantae</taxon>
        <taxon>Streptophyta</taxon>
        <taxon>Embryophyta</taxon>
        <taxon>Tracheophyta</taxon>
        <taxon>Spermatophyta</taxon>
        <taxon>Magnoliopsida</taxon>
        <taxon>Liliopsida</taxon>
        <taxon>Poales</taxon>
        <taxon>Poaceae</taxon>
        <taxon>PACMAD clade</taxon>
        <taxon>Panicoideae</taxon>
        <taxon>Andropogonodae</taxon>
        <taxon>Andropogoneae</taxon>
        <taxon>Tripsacinae</taxon>
        <taxon>Zea</taxon>
    </lineage>
</organism>
<accession>B8A2F6</accession>
<sequence length="192" mass="21565">MPLFFQARRRQRRSGAHLLELFSTSCVCAVVVRLLHHRQLKDSCTERRTNKRLTAWMMLTTAPRRMMARQAATRSSGSSASVGCRREREHGEEYSLCQMLILASYRRSSPPSCDSFAFHGVAWLLSLRSHCRPTQWRVASCWPHPRVGGASHQPSPPSHDDFTFPGVRIASLHEILSPLFSTAATGSTGAME</sequence>